<name>A0A1W6CWR1_9RHOB</name>
<gene>
    <name evidence="2" type="ORF">B0A89_06065</name>
</gene>
<protein>
    <recommendedName>
        <fullName evidence="1">PAS domain-containing protein</fullName>
    </recommendedName>
</protein>
<feature type="domain" description="PAS" evidence="1">
    <location>
        <begin position="353"/>
        <end position="423"/>
    </location>
</feature>
<keyword evidence="3" id="KW-1185">Reference proteome</keyword>
<feature type="domain" description="PAS" evidence="1">
    <location>
        <begin position="223"/>
        <end position="290"/>
    </location>
</feature>
<accession>A0A1W6CWR1</accession>
<dbReference type="SMART" id="SM00091">
    <property type="entry name" value="PAS"/>
    <property type="match status" value="3"/>
</dbReference>
<dbReference type="SUPFAM" id="SSF55785">
    <property type="entry name" value="PYP-like sensor domain (PAS domain)"/>
    <property type="match status" value="2"/>
</dbReference>
<dbReference type="KEGG" id="pcon:B0A89_06065"/>
<reference evidence="2 3" key="1">
    <citation type="submission" date="2017-03" db="EMBL/GenBank/DDBJ databases">
        <title>Genome sequence of Paracoccus contaminans isolated from a water microcosm.</title>
        <authorList>
            <person name="Aurass P."/>
            <person name="Karste S."/>
            <person name="Trost E."/>
            <person name="Glaeser S.P."/>
            <person name="Kaempfer P."/>
            <person name="Flieger A."/>
        </authorList>
    </citation>
    <scope>NUCLEOTIDE SEQUENCE [LARGE SCALE GENOMIC DNA]</scope>
    <source>
        <strain evidence="3">RKI 16-01929T\LMG 29738T\CCM 8701T\CIP 111112T</strain>
    </source>
</reference>
<proteinExistence type="predicted"/>
<dbReference type="Pfam" id="PF12860">
    <property type="entry name" value="PAS_7"/>
    <property type="match status" value="1"/>
</dbReference>
<sequence>MLFQDRRLVDATEAARGFLGALPGESDWARLWAWLAQRFEAPGLILDRAAADGTATITATGAPAGPGGAARCGAATLRLRADDLGQGLVRLEIVDPGLDCSGVTVNAHSLAAMEDEIAVLRESVDHAPVLIWREDGQGTVTWANAAYLREIEARDPENICWPLPRLIALPEGASAVRRAEIRLDDQPRWFDCHVQAADGHRTIFAVPADGAERAERNLREFVQTLTKTFADLHIGLAIFDRERRLQLFNPALTDLTGLPAAFLTARPTLYAVLDSLREARMIPEPKDYASWRRRMATLEAGAASGHHVETWTLPGGQTYRVTGRPHPGGAIAFLFEDISAEVALTRRFKAELSLGAEVLDALESAVAIFDADGGLLSTNRLFDALWGVDAASTLRGFDRLWRQVAEDSPGYRALRAALSAGRVDGRRSGAIAGPDQALLSWRVRPLSGGRRMVLFARTVAGTGEPIRGDLPTGPCAEGETETRLAGAV</sequence>
<feature type="domain" description="PAS" evidence="1">
    <location>
        <begin position="118"/>
        <end position="185"/>
    </location>
</feature>
<dbReference type="STRING" id="1945662.B0A89_06065"/>
<dbReference type="Proteomes" id="UP000193017">
    <property type="component" value="Chromosome"/>
</dbReference>
<dbReference type="EMBL" id="CP020612">
    <property type="protein sequence ID" value="ARJ69255.1"/>
    <property type="molecule type" value="Genomic_DNA"/>
</dbReference>
<evidence type="ECO:0000313" key="2">
    <source>
        <dbReference type="EMBL" id="ARJ69255.1"/>
    </source>
</evidence>
<dbReference type="InterPro" id="IPR000014">
    <property type="entry name" value="PAS"/>
</dbReference>
<evidence type="ECO:0000313" key="3">
    <source>
        <dbReference type="Proteomes" id="UP000193017"/>
    </source>
</evidence>
<dbReference type="AlphaFoldDB" id="A0A1W6CWR1"/>
<dbReference type="InterPro" id="IPR035965">
    <property type="entry name" value="PAS-like_dom_sf"/>
</dbReference>
<evidence type="ECO:0000259" key="1">
    <source>
        <dbReference type="SMART" id="SM00091"/>
    </source>
</evidence>
<organism evidence="2 3">
    <name type="scientific">Paracoccus contaminans</name>
    <dbReference type="NCBI Taxonomy" id="1945662"/>
    <lineage>
        <taxon>Bacteria</taxon>
        <taxon>Pseudomonadati</taxon>
        <taxon>Pseudomonadota</taxon>
        <taxon>Alphaproteobacteria</taxon>
        <taxon>Rhodobacterales</taxon>
        <taxon>Paracoccaceae</taxon>
        <taxon>Paracoccus</taxon>
    </lineage>
</organism>
<dbReference type="Gene3D" id="3.30.450.20">
    <property type="entry name" value="PAS domain"/>
    <property type="match status" value="1"/>
</dbReference>